<dbReference type="InterPro" id="IPR006119">
    <property type="entry name" value="Resolv_N"/>
</dbReference>
<comment type="caution">
    <text evidence="4">The sequence shown here is derived from an EMBL/GenBank/DDBJ whole genome shotgun (WGS) entry which is preliminary data.</text>
</comment>
<dbReference type="InterPro" id="IPR036162">
    <property type="entry name" value="Resolvase-like_N_sf"/>
</dbReference>
<dbReference type="GO" id="GO:0003677">
    <property type="term" value="F:DNA binding"/>
    <property type="evidence" value="ECO:0007669"/>
    <property type="project" value="UniProtKB-KW"/>
</dbReference>
<dbReference type="EMBL" id="VRLW01000001">
    <property type="protein sequence ID" value="KAA1262300.1"/>
    <property type="molecule type" value="Genomic_DNA"/>
</dbReference>
<dbReference type="AlphaFoldDB" id="A0A5B1CRN5"/>
<keyword evidence="2" id="KW-0233">DNA recombination</keyword>
<evidence type="ECO:0000313" key="5">
    <source>
        <dbReference type="Proteomes" id="UP000322699"/>
    </source>
</evidence>
<evidence type="ECO:0000259" key="3">
    <source>
        <dbReference type="PROSITE" id="PS51736"/>
    </source>
</evidence>
<dbReference type="CDD" id="cd03768">
    <property type="entry name" value="SR_ResInv"/>
    <property type="match status" value="1"/>
</dbReference>
<dbReference type="PANTHER" id="PTHR30461">
    <property type="entry name" value="DNA-INVERTASE FROM LAMBDOID PROPHAGE"/>
    <property type="match status" value="1"/>
</dbReference>
<dbReference type="PANTHER" id="PTHR30461:SF2">
    <property type="entry name" value="SERINE RECOMBINASE PINE-RELATED"/>
    <property type="match status" value="1"/>
</dbReference>
<accession>A0A5B1CRN5</accession>
<dbReference type="Proteomes" id="UP000322699">
    <property type="component" value="Unassembled WGS sequence"/>
</dbReference>
<dbReference type="InterPro" id="IPR050639">
    <property type="entry name" value="SSR_resolvase"/>
</dbReference>
<protein>
    <submittedName>
        <fullName evidence="4">DNA-invertase hin</fullName>
    </submittedName>
</protein>
<dbReference type="SMART" id="SM00857">
    <property type="entry name" value="Resolvase"/>
    <property type="match status" value="1"/>
</dbReference>
<organism evidence="4 5">
    <name type="scientific">Rubripirellula obstinata</name>
    <dbReference type="NCBI Taxonomy" id="406547"/>
    <lineage>
        <taxon>Bacteria</taxon>
        <taxon>Pseudomonadati</taxon>
        <taxon>Planctomycetota</taxon>
        <taxon>Planctomycetia</taxon>
        <taxon>Pirellulales</taxon>
        <taxon>Pirellulaceae</taxon>
        <taxon>Rubripirellula</taxon>
    </lineage>
</organism>
<dbReference type="Pfam" id="PF00239">
    <property type="entry name" value="Resolvase"/>
    <property type="match status" value="1"/>
</dbReference>
<dbReference type="Gene3D" id="3.40.50.1390">
    <property type="entry name" value="Resolvase, N-terminal catalytic domain"/>
    <property type="match status" value="1"/>
</dbReference>
<reference evidence="4 5" key="1">
    <citation type="submission" date="2019-08" db="EMBL/GenBank/DDBJ databases">
        <title>Deep-cultivation of Planctomycetes and their phenomic and genomic characterization uncovers novel biology.</title>
        <authorList>
            <person name="Wiegand S."/>
            <person name="Jogler M."/>
            <person name="Boedeker C."/>
            <person name="Pinto D."/>
            <person name="Vollmers J."/>
            <person name="Rivas-Marin E."/>
            <person name="Kohn T."/>
            <person name="Peeters S.H."/>
            <person name="Heuer A."/>
            <person name="Rast P."/>
            <person name="Oberbeckmann S."/>
            <person name="Bunk B."/>
            <person name="Jeske O."/>
            <person name="Meyerdierks A."/>
            <person name="Storesund J.E."/>
            <person name="Kallscheuer N."/>
            <person name="Luecker S."/>
            <person name="Lage O.M."/>
            <person name="Pohl T."/>
            <person name="Merkel B.J."/>
            <person name="Hornburger P."/>
            <person name="Mueller R.-W."/>
            <person name="Bruemmer F."/>
            <person name="Labrenz M."/>
            <person name="Spormann A.M."/>
            <person name="Op Den Camp H."/>
            <person name="Overmann J."/>
            <person name="Amann R."/>
            <person name="Jetten M.S.M."/>
            <person name="Mascher T."/>
            <person name="Medema M.H."/>
            <person name="Devos D.P."/>
            <person name="Kaster A.-K."/>
            <person name="Ovreas L."/>
            <person name="Rohde M."/>
            <person name="Galperin M.Y."/>
            <person name="Jogler C."/>
        </authorList>
    </citation>
    <scope>NUCLEOTIDE SEQUENCE [LARGE SCALE GENOMIC DNA]</scope>
    <source>
        <strain evidence="4 5">LF1</strain>
    </source>
</reference>
<dbReference type="RefSeq" id="WP_068259603.1">
    <property type="nucleotide sequence ID" value="NZ_LWSK01000011.1"/>
</dbReference>
<dbReference type="SUPFAM" id="SSF53041">
    <property type="entry name" value="Resolvase-like"/>
    <property type="match status" value="1"/>
</dbReference>
<evidence type="ECO:0000313" key="4">
    <source>
        <dbReference type="EMBL" id="KAA1262300.1"/>
    </source>
</evidence>
<name>A0A5B1CRN5_9BACT</name>
<dbReference type="PROSITE" id="PS51736">
    <property type="entry name" value="RECOMBINASES_3"/>
    <property type="match status" value="1"/>
</dbReference>
<evidence type="ECO:0000256" key="1">
    <source>
        <dbReference type="ARBA" id="ARBA00023125"/>
    </source>
</evidence>
<dbReference type="OrthoDB" id="266184at2"/>
<keyword evidence="1" id="KW-0238">DNA-binding</keyword>
<proteinExistence type="predicted"/>
<sequence length="199" mass="22034">MKNRNIIAAYLRCSSDDQSTEAQRADLERYLEREGFDLSRVQWFIDEGTTGDNLDRPAFEELDRLIANGAVATVVVWKLDRLSRSMIDGLTTVSRWLESGVRFVSTTQAFDFRGTIGKMVAALCFGFAEIEQQSRRERQAVGIQHAKANGTYKGRAKGATKAGVDPSRAKELRSKGLTFREIAAALGVSAPTARSYCMA</sequence>
<keyword evidence="5" id="KW-1185">Reference proteome</keyword>
<evidence type="ECO:0000256" key="2">
    <source>
        <dbReference type="ARBA" id="ARBA00023172"/>
    </source>
</evidence>
<dbReference type="GO" id="GO:0000150">
    <property type="term" value="F:DNA strand exchange activity"/>
    <property type="evidence" value="ECO:0007669"/>
    <property type="project" value="InterPro"/>
</dbReference>
<gene>
    <name evidence="4" type="primary">hin_3</name>
    <name evidence="4" type="ORF">LF1_48640</name>
</gene>
<feature type="domain" description="Resolvase/invertase-type recombinase catalytic" evidence="3">
    <location>
        <begin position="6"/>
        <end position="150"/>
    </location>
</feature>